<evidence type="ECO:0000256" key="1">
    <source>
        <dbReference type="SAM" id="SignalP"/>
    </source>
</evidence>
<keyword evidence="1" id="KW-0732">Signal</keyword>
<dbReference type="Proteomes" id="UP000005408">
    <property type="component" value="Unassembled WGS sequence"/>
</dbReference>
<organism evidence="2 3">
    <name type="scientific">Magallana gigas</name>
    <name type="common">Pacific oyster</name>
    <name type="synonym">Crassostrea gigas</name>
    <dbReference type="NCBI Taxonomy" id="29159"/>
    <lineage>
        <taxon>Eukaryota</taxon>
        <taxon>Metazoa</taxon>
        <taxon>Spiralia</taxon>
        <taxon>Lophotrochozoa</taxon>
        <taxon>Mollusca</taxon>
        <taxon>Bivalvia</taxon>
        <taxon>Autobranchia</taxon>
        <taxon>Pteriomorphia</taxon>
        <taxon>Ostreida</taxon>
        <taxon>Ostreoidea</taxon>
        <taxon>Ostreidae</taxon>
        <taxon>Magallana</taxon>
    </lineage>
</organism>
<evidence type="ECO:0000313" key="2">
    <source>
        <dbReference type="EnsemblMetazoa" id="G30140.1:cds"/>
    </source>
</evidence>
<feature type="signal peptide" evidence="1">
    <location>
        <begin position="1"/>
        <end position="27"/>
    </location>
</feature>
<dbReference type="Gene3D" id="2.170.300.10">
    <property type="entry name" value="Tie2 ligand-binding domain superfamily"/>
    <property type="match status" value="1"/>
</dbReference>
<feature type="chain" id="PRO_5036482228" evidence="1">
    <location>
        <begin position="28"/>
        <end position="93"/>
    </location>
</feature>
<protein>
    <submittedName>
        <fullName evidence="2">Uncharacterized protein</fullName>
    </submittedName>
</protein>
<evidence type="ECO:0000313" key="3">
    <source>
        <dbReference type="Proteomes" id="UP000005408"/>
    </source>
</evidence>
<reference evidence="2" key="1">
    <citation type="submission" date="2022-08" db="UniProtKB">
        <authorList>
            <consortium name="EnsemblMetazoa"/>
        </authorList>
    </citation>
    <scope>IDENTIFICATION</scope>
    <source>
        <strain evidence="2">05x7-T-G4-1.051#20</strain>
    </source>
</reference>
<dbReference type="AlphaFoldDB" id="A0A8W8M1G7"/>
<dbReference type="EnsemblMetazoa" id="G30140.1">
    <property type="protein sequence ID" value="G30140.1:cds"/>
    <property type="gene ID" value="G30140"/>
</dbReference>
<accession>A0A8W8M1G7</accession>
<name>A0A8W8M1G7_MAGGI</name>
<proteinExistence type="predicted"/>
<sequence length="93" mass="10158">MVSLSGHSVCHLYAVTVWFCLLSVSQAKYGHLCKTPCQRGFFGENCLGKCLNNCAGCNSVTGLCEYGCLKGYTGYFCENETDHIVVIKCADNE</sequence>
<keyword evidence="3" id="KW-1185">Reference proteome</keyword>